<dbReference type="Gene3D" id="3.40.1440.10">
    <property type="entry name" value="GIY-YIG endonuclease"/>
    <property type="match status" value="1"/>
</dbReference>
<dbReference type="InterPro" id="IPR001162">
    <property type="entry name" value="UvrC_RNase_H_dom"/>
</dbReference>
<dbReference type="Proteomes" id="UP000178880">
    <property type="component" value="Unassembled WGS sequence"/>
</dbReference>
<evidence type="ECO:0000259" key="7">
    <source>
        <dbReference type="PROSITE" id="PS50164"/>
    </source>
</evidence>
<feature type="domain" description="UVR" evidence="6">
    <location>
        <begin position="247"/>
        <end position="282"/>
    </location>
</feature>
<dbReference type="PROSITE" id="PS50151">
    <property type="entry name" value="UVR"/>
    <property type="match status" value="1"/>
</dbReference>
<dbReference type="Gene3D" id="4.10.860.10">
    <property type="entry name" value="UVR domain"/>
    <property type="match status" value="1"/>
</dbReference>
<evidence type="ECO:0000256" key="5">
    <source>
        <dbReference type="ARBA" id="ARBA00023204"/>
    </source>
</evidence>
<evidence type="ECO:0000313" key="10">
    <source>
        <dbReference type="Proteomes" id="UP000178880"/>
    </source>
</evidence>
<evidence type="ECO:0000256" key="4">
    <source>
        <dbReference type="ARBA" id="ARBA00022881"/>
    </source>
</evidence>
<dbReference type="InterPro" id="IPR038476">
    <property type="entry name" value="UvrC_RNase_H_dom_sf"/>
</dbReference>
<evidence type="ECO:0000256" key="2">
    <source>
        <dbReference type="ARBA" id="ARBA00022763"/>
    </source>
</evidence>
<keyword evidence="5" id="KW-0234">DNA repair</keyword>
<dbReference type="SUPFAM" id="SSF46600">
    <property type="entry name" value="C-terminal UvrC-binding domain of UvrB"/>
    <property type="match status" value="1"/>
</dbReference>
<evidence type="ECO:0008006" key="11">
    <source>
        <dbReference type="Google" id="ProtNLM"/>
    </source>
</evidence>
<dbReference type="InterPro" id="IPR035901">
    <property type="entry name" value="GIY-YIG_endonuc_sf"/>
</dbReference>
<dbReference type="InterPro" id="IPR001943">
    <property type="entry name" value="UVR_dom"/>
</dbReference>
<dbReference type="STRING" id="1798650.A2945_02895"/>
<keyword evidence="2" id="KW-0227">DNA damage</keyword>
<proteinExistence type="predicted"/>
<dbReference type="SMART" id="SM00465">
    <property type="entry name" value="GIYc"/>
    <property type="match status" value="1"/>
</dbReference>
<dbReference type="Gene3D" id="3.30.420.340">
    <property type="entry name" value="UvrC, RNAse H endonuclease domain"/>
    <property type="match status" value="1"/>
</dbReference>
<evidence type="ECO:0000259" key="8">
    <source>
        <dbReference type="PROSITE" id="PS50165"/>
    </source>
</evidence>
<dbReference type="PROSITE" id="PS50165">
    <property type="entry name" value="UVRC"/>
    <property type="match status" value="1"/>
</dbReference>
<name>A0A1G2CGN1_9BACT</name>
<dbReference type="PANTHER" id="PTHR30562:SF1">
    <property type="entry name" value="UVRABC SYSTEM PROTEIN C"/>
    <property type="match status" value="1"/>
</dbReference>
<dbReference type="GO" id="GO:0006289">
    <property type="term" value="P:nucleotide-excision repair"/>
    <property type="evidence" value="ECO:0007669"/>
    <property type="project" value="InterPro"/>
</dbReference>
<dbReference type="Pfam" id="PF08459">
    <property type="entry name" value="UvrC_RNaseH_dom"/>
    <property type="match status" value="1"/>
</dbReference>
<reference evidence="9 10" key="1">
    <citation type="journal article" date="2016" name="Nat. Commun.">
        <title>Thousands of microbial genomes shed light on interconnected biogeochemical processes in an aquifer system.</title>
        <authorList>
            <person name="Anantharaman K."/>
            <person name="Brown C.T."/>
            <person name="Hug L.A."/>
            <person name="Sharon I."/>
            <person name="Castelle C.J."/>
            <person name="Probst A.J."/>
            <person name="Thomas B.C."/>
            <person name="Singh A."/>
            <person name="Wilkins M.J."/>
            <person name="Karaoz U."/>
            <person name="Brodie E.L."/>
            <person name="Williams K.H."/>
            <person name="Hubbard S.S."/>
            <person name="Banfield J.F."/>
        </authorList>
    </citation>
    <scope>NUCLEOTIDE SEQUENCE [LARGE SCALE GENOMIC DNA]</scope>
</reference>
<dbReference type="EMBL" id="MHLA01000014">
    <property type="protein sequence ID" value="OGY99567.1"/>
    <property type="molecule type" value="Genomic_DNA"/>
</dbReference>
<dbReference type="InterPro" id="IPR047296">
    <property type="entry name" value="GIY-YIG_UvrC_Cho"/>
</dbReference>
<dbReference type="CDD" id="cd10434">
    <property type="entry name" value="GIY-YIG_UvrC_Cho"/>
    <property type="match status" value="1"/>
</dbReference>
<dbReference type="Pfam" id="PF01541">
    <property type="entry name" value="GIY-YIG"/>
    <property type="match status" value="1"/>
</dbReference>
<dbReference type="PROSITE" id="PS50164">
    <property type="entry name" value="GIY_YIG"/>
    <property type="match status" value="1"/>
</dbReference>
<accession>A0A1G2CGN1</accession>
<keyword evidence="3" id="KW-0228">DNA excision</keyword>
<feature type="domain" description="GIY-YIG" evidence="7">
    <location>
        <begin position="10"/>
        <end position="87"/>
    </location>
</feature>
<evidence type="ECO:0000313" key="9">
    <source>
        <dbReference type="EMBL" id="OGY99567.1"/>
    </source>
</evidence>
<dbReference type="InterPro" id="IPR050066">
    <property type="entry name" value="UvrABC_protein_C"/>
</dbReference>
<dbReference type="PANTHER" id="PTHR30562">
    <property type="entry name" value="UVRC/OXIDOREDUCTASE"/>
    <property type="match status" value="1"/>
</dbReference>
<dbReference type="SUPFAM" id="SSF82771">
    <property type="entry name" value="GIY-YIG endonuclease"/>
    <property type="match status" value="1"/>
</dbReference>
<keyword evidence="1" id="KW-0963">Cytoplasm</keyword>
<evidence type="ECO:0000256" key="1">
    <source>
        <dbReference type="ARBA" id="ARBA00022490"/>
    </source>
</evidence>
<dbReference type="GO" id="GO:0009381">
    <property type="term" value="F:excinuclease ABC activity"/>
    <property type="evidence" value="ECO:0007669"/>
    <property type="project" value="InterPro"/>
</dbReference>
<dbReference type="GO" id="GO:0009380">
    <property type="term" value="C:excinuclease repair complex"/>
    <property type="evidence" value="ECO:0007669"/>
    <property type="project" value="TreeGrafter"/>
</dbReference>
<feature type="domain" description="UvrC family homology region profile" evidence="8">
    <location>
        <begin position="299"/>
        <end position="421"/>
    </location>
</feature>
<protein>
    <recommendedName>
        <fullName evidence="11">Excinuclease ABC subunit C</fullName>
    </recommendedName>
</protein>
<organism evidence="9 10">
    <name type="scientific">Candidatus Liptonbacteria bacterium RIFCSPLOWO2_01_FULL_52_25</name>
    <dbReference type="NCBI Taxonomy" id="1798650"/>
    <lineage>
        <taxon>Bacteria</taxon>
        <taxon>Candidatus Liptoniibacteriota</taxon>
    </lineage>
</organism>
<dbReference type="InterPro" id="IPR000305">
    <property type="entry name" value="GIY-YIG_endonuc"/>
</dbReference>
<dbReference type="Pfam" id="PF02151">
    <property type="entry name" value="UVR"/>
    <property type="match status" value="1"/>
</dbReference>
<sequence length="484" mass="55514">MKSLYKNLPDTPGVYLMKNSLGELLYVGKAGNLKRRVSSYFLRPHDTRIQTLVNQIAKIEYKKTDSALEALILEAELIKEFAPPFNIKEKDDKSFLYFEITKEKFPRVLLIRGREARNDVERTQISADNFPRKSAFSQRKSAAKQYGPFTSASSAREALKILRRIFPWNTHANAHNANTANDARMPRKWEYSRHSHKFADLHYGGASRPCFDYEVGLCPGTCIGAVAREEYLKTVKNLRLFFEGKKKKVLRNLEKEMAVASKRLEFEKAEKLRRQIFALQHIRDVALISENNFQFPISNFQTVKRIEGYDVSNISGTSAVGSMVVFTNGELDKNEYRKFRIKMVTDSNPARRHPLSVVGGDVGMLKEMLRRRFSRHHSPILTNGRMIGARNKRSDERNWPLPHLILIDGGRGQVNAAKSVLAERGLKIPVIGIAKGAKRKRNDIIGFVPKWTDKRTLVRVRDEAHRFAIGYHKKVRGREFIGRS</sequence>
<dbReference type="FunFam" id="3.40.1440.10:FF:000001">
    <property type="entry name" value="UvrABC system protein C"/>
    <property type="match status" value="1"/>
</dbReference>
<evidence type="ECO:0000259" key="6">
    <source>
        <dbReference type="PROSITE" id="PS50151"/>
    </source>
</evidence>
<keyword evidence="4" id="KW-0267">Excision nuclease</keyword>
<gene>
    <name evidence="9" type="ORF">A2945_02895</name>
</gene>
<evidence type="ECO:0000256" key="3">
    <source>
        <dbReference type="ARBA" id="ARBA00022769"/>
    </source>
</evidence>
<dbReference type="InterPro" id="IPR036876">
    <property type="entry name" value="UVR_dom_sf"/>
</dbReference>
<comment type="caution">
    <text evidence="9">The sequence shown here is derived from an EMBL/GenBank/DDBJ whole genome shotgun (WGS) entry which is preliminary data.</text>
</comment>
<dbReference type="AlphaFoldDB" id="A0A1G2CGN1"/>